<keyword evidence="9" id="KW-0482">Metalloprotease</keyword>
<dbReference type="SMART" id="SM00631">
    <property type="entry name" value="Zn_pept"/>
    <property type="match status" value="1"/>
</dbReference>
<dbReference type="AlphaFoldDB" id="A0A7T8KH92"/>
<comment type="cofactor">
    <cofactor evidence="1">
        <name>Zn(2+)</name>
        <dbReference type="ChEBI" id="CHEBI:29105"/>
    </cofactor>
</comment>
<keyword evidence="3 12" id="KW-0121">Carboxypeptidase</keyword>
<keyword evidence="5" id="KW-0479">Metal-binding</keyword>
<evidence type="ECO:0000259" key="11">
    <source>
        <dbReference type="PROSITE" id="PS52035"/>
    </source>
</evidence>
<dbReference type="GO" id="GO:0004181">
    <property type="term" value="F:metallocarboxypeptidase activity"/>
    <property type="evidence" value="ECO:0007669"/>
    <property type="project" value="InterPro"/>
</dbReference>
<accession>A0A7T8KH92</accession>
<dbReference type="OrthoDB" id="3626597at2759"/>
<keyword evidence="6" id="KW-0732">Signal</keyword>
<evidence type="ECO:0000256" key="7">
    <source>
        <dbReference type="ARBA" id="ARBA00022801"/>
    </source>
</evidence>
<evidence type="ECO:0000313" key="14">
    <source>
        <dbReference type="Proteomes" id="UP000595437"/>
    </source>
</evidence>
<dbReference type="GO" id="GO:0006508">
    <property type="term" value="P:proteolysis"/>
    <property type="evidence" value="ECO:0007669"/>
    <property type="project" value="UniProtKB-KW"/>
</dbReference>
<dbReference type="PANTHER" id="PTHR11705">
    <property type="entry name" value="PROTEASE FAMILY M14 CARBOXYPEPTIDASE A,B"/>
    <property type="match status" value="1"/>
</dbReference>
<evidence type="ECO:0000256" key="6">
    <source>
        <dbReference type="ARBA" id="ARBA00022729"/>
    </source>
</evidence>
<evidence type="ECO:0000313" key="13">
    <source>
        <dbReference type="EMBL" id="QQP55865.1"/>
    </source>
</evidence>
<evidence type="ECO:0000256" key="1">
    <source>
        <dbReference type="ARBA" id="ARBA00001947"/>
    </source>
</evidence>
<dbReference type="SUPFAM" id="SSF53187">
    <property type="entry name" value="Zn-dependent exopeptidases"/>
    <property type="match status" value="1"/>
</dbReference>
<gene>
    <name evidence="12" type="ORF">FKW44_000261</name>
    <name evidence="13" type="ORF">FKW44_000326</name>
</gene>
<dbReference type="PROSITE" id="PS52035">
    <property type="entry name" value="PEPTIDASE_M14"/>
    <property type="match status" value="1"/>
</dbReference>
<evidence type="ECO:0000313" key="12">
    <source>
        <dbReference type="EMBL" id="QQP55810.1"/>
    </source>
</evidence>
<reference evidence="14" key="1">
    <citation type="submission" date="2021-01" db="EMBL/GenBank/DDBJ databases">
        <title>Caligus Genome Assembly.</title>
        <authorList>
            <person name="Gallardo-Escarate C."/>
        </authorList>
    </citation>
    <scope>NUCLEOTIDE SEQUENCE [LARGE SCALE GENOMIC DNA]</scope>
</reference>
<keyword evidence="7" id="KW-0378">Hydrolase</keyword>
<comment type="similarity">
    <text evidence="2 10">Belongs to the peptidase M14 family.</text>
</comment>
<dbReference type="Pfam" id="PF00246">
    <property type="entry name" value="Peptidase_M14"/>
    <property type="match status" value="1"/>
</dbReference>
<reference evidence="12" key="2">
    <citation type="journal article" name="Sci. Data">
        <title>Chromosome-scale genome assembly of the sea louse Caligus rogercresseyi by SMRT sequencing and Hi-C analysis.</title>
        <authorList>
            <person name="Gallardo-Escarate C."/>
            <person name="Valenzuela-Munoz V."/>
            <person name="Nunez-Acuna G."/>
            <person name="Valenzuela-Miranda D."/>
            <person name="Goncalves A.T."/>
            <person name="Escobar-Sepulveda H."/>
            <person name="Liachko I."/>
            <person name="Nelson B."/>
            <person name="Roberts S."/>
            <person name="Warren W."/>
        </authorList>
    </citation>
    <scope>NUCLEOTIDE SEQUENCE</scope>
    <source>
        <tissue evidence="12">Whole tissue</tissue>
    </source>
</reference>
<evidence type="ECO:0000256" key="4">
    <source>
        <dbReference type="ARBA" id="ARBA00022670"/>
    </source>
</evidence>
<dbReference type="GO" id="GO:0008270">
    <property type="term" value="F:zinc ion binding"/>
    <property type="evidence" value="ECO:0007669"/>
    <property type="project" value="InterPro"/>
</dbReference>
<keyword evidence="14" id="KW-1185">Reference proteome</keyword>
<keyword evidence="8" id="KW-0862">Zinc</keyword>
<evidence type="ECO:0000256" key="10">
    <source>
        <dbReference type="PROSITE-ProRule" id="PRU01379"/>
    </source>
</evidence>
<dbReference type="EMBL" id="CP045890">
    <property type="protein sequence ID" value="QQP55865.1"/>
    <property type="molecule type" value="Genomic_DNA"/>
</dbReference>
<dbReference type="FunFam" id="3.40.630.10:FF:000084">
    <property type="entry name" value="Carboxypeptidase B2"/>
    <property type="match status" value="1"/>
</dbReference>
<dbReference type="InterPro" id="IPR000834">
    <property type="entry name" value="Peptidase_M14"/>
</dbReference>
<evidence type="ECO:0000256" key="3">
    <source>
        <dbReference type="ARBA" id="ARBA00022645"/>
    </source>
</evidence>
<dbReference type="PANTHER" id="PTHR11705:SF143">
    <property type="entry name" value="SLL0236 PROTEIN"/>
    <property type="match status" value="1"/>
</dbReference>
<evidence type="ECO:0000256" key="9">
    <source>
        <dbReference type="ARBA" id="ARBA00023049"/>
    </source>
</evidence>
<protein>
    <submittedName>
        <fullName evidence="12">Carboxypeptidase A2</fullName>
    </submittedName>
</protein>
<sequence length="174" mass="19555">MLIASYFMHYFTDWNTIGSSSNPCLDTFHGTSPFSENESSAIRDFLSPKGNTTVGFFTIHSYSQLIMSPYAYQKSKPVDVEDHLRVMSKGTQAIRRATEEAFAYGSISKVLTQVGGGSPDWAYDALGIKYAFAIEMRDKGNFGFLLPQDQIEPANRETWMALEAMLLEMAKEYI</sequence>
<dbReference type="Proteomes" id="UP000595437">
    <property type="component" value="Chromosome 1"/>
</dbReference>
<evidence type="ECO:0000256" key="5">
    <source>
        <dbReference type="ARBA" id="ARBA00022723"/>
    </source>
</evidence>
<dbReference type="Gene3D" id="3.40.630.10">
    <property type="entry name" value="Zn peptidases"/>
    <property type="match status" value="1"/>
</dbReference>
<name>A0A7T8KH92_CALRO</name>
<feature type="active site" description="Proton donor/acceptor" evidence="10">
    <location>
        <position position="135"/>
    </location>
</feature>
<proteinExistence type="inferred from homology"/>
<evidence type="ECO:0000256" key="2">
    <source>
        <dbReference type="ARBA" id="ARBA00005988"/>
    </source>
</evidence>
<evidence type="ECO:0000256" key="8">
    <source>
        <dbReference type="ARBA" id="ARBA00022833"/>
    </source>
</evidence>
<keyword evidence="4" id="KW-0645">Protease</keyword>
<dbReference type="GO" id="GO:0005615">
    <property type="term" value="C:extracellular space"/>
    <property type="evidence" value="ECO:0007669"/>
    <property type="project" value="TreeGrafter"/>
</dbReference>
<dbReference type="EMBL" id="CP045890">
    <property type="protein sequence ID" value="QQP55810.1"/>
    <property type="molecule type" value="Genomic_DNA"/>
</dbReference>
<organism evidence="12 14">
    <name type="scientific">Caligus rogercresseyi</name>
    <name type="common">Sea louse</name>
    <dbReference type="NCBI Taxonomy" id="217165"/>
    <lineage>
        <taxon>Eukaryota</taxon>
        <taxon>Metazoa</taxon>
        <taxon>Ecdysozoa</taxon>
        <taxon>Arthropoda</taxon>
        <taxon>Crustacea</taxon>
        <taxon>Multicrustacea</taxon>
        <taxon>Hexanauplia</taxon>
        <taxon>Copepoda</taxon>
        <taxon>Siphonostomatoida</taxon>
        <taxon>Caligidae</taxon>
        <taxon>Caligus</taxon>
    </lineage>
</organism>
<feature type="domain" description="Peptidase M14" evidence="11">
    <location>
        <begin position="1"/>
        <end position="169"/>
    </location>
</feature>